<dbReference type="InterPro" id="IPR056336">
    <property type="entry name" value="YVC1_C"/>
</dbReference>
<accession>A0A8I3AMY2</accession>
<feature type="region of interest" description="Disordered" evidence="1">
    <location>
        <begin position="1"/>
        <end position="23"/>
    </location>
</feature>
<name>A0A8I3AMY2_VERLO</name>
<proteinExistence type="predicted"/>
<evidence type="ECO:0000259" key="4">
    <source>
        <dbReference type="Pfam" id="PF23317"/>
    </source>
</evidence>
<feature type="region of interest" description="Disordered" evidence="1">
    <location>
        <begin position="226"/>
        <end position="246"/>
    </location>
</feature>
<feature type="transmembrane region" description="Helical" evidence="2">
    <location>
        <begin position="455"/>
        <end position="476"/>
    </location>
</feature>
<protein>
    <recommendedName>
        <fullName evidence="7">Ion transport domain-containing protein</fullName>
    </recommendedName>
</protein>
<evidence type="ECO:0000256" key="1">
    <source>
        <dbReference type="SAM" id="MobiDB-lite"/>
    </source>
</evidence>
<keyword evidence="2" id="KW-0812">Transmembrane</keyword>
<sequence length="492" mass="55316">MGDQYVEGDEEQDDEDNRLDDEDGVRRSLPVLPLFSASYLDSLPIYNITHAIRVVVQARTETSLTWEQLRSPQVSQFLVKPMQQQIRTQHFSRATLYALMANCLQFHKESQLYPGNAGTSITRAKVCELLAVKLLKEYNTRELIDALSYDFYPLQGLPGIQLPVTNSKADATAKAGLTAARTSTLEVAIRASAKHFLAHPLVVQQLEAIWNGAITFYSSADTLHRGPPSTPVYPPSKSSSKADDRTPLLGGHQRKEIAAQAVPGRRSVILYDPRNASLFKLSRLRSGPHESPLLIFWFWSAGFMLDELVGFNEQGFSLYIMSFWNIFDLGILVLLIIYYCMRAYGVFLVDPGHWNDQAYDVLAANAILLLPRIFSVLDHYQYFSQLLIAFRLMAVDLAAVLVLVLISCSGFFVFFTLSKNSNDAGEVAYKIFQILMGFTPAAWDKWPTYGILERTLMGLFLIMCHFVVVTILITVLTNSFMKIASNATEEHQ</sequence>
<dbReference type="InterPro" id="IPR052971">
    <property type="entry name" value="TRP_calcium_channel"/>
</dbReference>
<dbReference type="OrthoDB" id="2373987at2759"/>
<evidence type="ECO:0000256" key="2">
    <source>
        <dbReference type="SAM" id="Phobius"/>
    </source>
</evidence>
<feature type="transmembrane region" description="Helical" evidence="2">
    <location>
        <begin position="388"/>
        <end position="415"/>
    </location>
</feature>
<dbReference type="PANTHER" id="PTHR35859:SF4">
    <property type="entry name" value="MEMBRANE CHANNEL PROTEIN, PUTATIVE (AFU_ORTHOLOGUE AFUA_6G11300)-RELATED"/>
    <property type="match status" value="1"/>
</dbReference>
<evidence type="ECO:0000313" key="5">
    <source>
        <dbReference type="EMBL" id="KAG7131817.1"/>
    </source>
</evidence>
<dbReference type="Pfam" id="PF23317">
    <property type="entry name" value="YVC1_C"/>
    <property type="match status" value="1"/>
</dbReference>
<feature type="domain" description="Calcium channel YVC1-like C-terminal transmembrane" evidence="4">
    <location>
        <begin position="294"/>
        <end position="492"/>
    </location>
</feature>
<organism evidence="5 6">
    <name type="scientific">Verticillium longisporum</name>
    <name type="common">Verticillium dahliae var. longisporum</name>
    <dbReference type="NCBI Taxonomy" id="100787"/>
    <lineage>
        <taxon>Eukaryota</taxon>
        <taxon>Fungi</taxon>
        <taxon>Dikarya</taxon>
        <taxon>Ascomycota</taxon>
        <taxon>Pezizomycotina</taxon>
        <taxon>Sordariomycetes</taxon>
        <taxon>Hypocreomycetidae</taxon>
        <taxon>Glomerellales</taxon>
        <taxon>Plectosphaerellaceae</taxon>
        <taxon>Verticillium</taxon>
    </lineage>
</organism>
<dbReference type="EMBL" id="JAEMWZ010000197">
    <property type="protein sequence ID" value="KAG7131817.1"/>
    <property type="molecule type" value="Genomic_DNA"/>
</dbReference>
<feature type="transmembrane region" description="Helical" evidence="2">
    <location>
        <begin position="361"/>
        <end position="382"/>
    </location>
</feature>
<reference evidence="5" key="1">
    <citation type="journal article" date="2021" name="Mol. Plant Pathol.">
        <title>A 20-kb lineage-specific genomic region tames virulence in pathogenic amphidiploid Verticillium longisporum.</title>
        <authorList>
            <person name="Harting R."/>
            <person name="Starke J."/>
            <person name="Kusch H."/>
            <person name="Poggeler S."/>
            <person name="Maurus I."/>
            <person name="Schluter R."/>
            <person name="Landesfeind M."/>
            <person name="Bulla I."/>
            <person name="Nowrousian M."/>
            <person name="de Jonge R."/>
            <person name="Stahlhut G."/>
            <person name="Hoff K.J."/>
            <person name="Asshauer K.P."/>
            <person name="Thurmer A."/>
            <person name="Stanke M."/>
            <person name="Daniel R."/>
            <person name="Morgenstern B."/>
            <person name="Thomma B.P.H.J."/>
            <person name="Kronstad J.W."/>
            <person name="Braus-Stromeyer S.A."/>
            <person name="Braus G.H."/>
        </authorList>
    </citation>
    <scope>NUCLEOTIDE SEQUENCE</scope>
    <source>
        <strain evidence="5">Vl32</strain>
    </source>
</reference>
<comment type="caution">
    <text evidence="5">The sequence shown here is derived from an EMBL/GenBank/DDBJ whole genome shotgun (WGS) entry which is preliminary data.</text>
</comment>
<evidence type="ECO:0000313" key="6">
    <source>
        <dbReference type="Proteomes" id="UP000689129"/>
    </source>
</evidence>
<keyword evidence="2" id="KW-1133">Transmembrane helix</keyword>
<dbReference type="Proteomes" id="UP000689129">
    <property type="component" value="Unassembled WGS sequence"/>
</dbReference>
<evidence type="ECO:0000259" key="3">
    <source>
        <dbReference type="Pfam" id="PF23190"/>
    </source>
</evidence>
<feature type="transmembrane region" description="Helical" evidence="2">
    <location>
        <begin position="317"/>
        <end position="340"/>
    </location>
</feature>
<dbReference type="Pfam" id="PF23190">
    <property type="entry name" value="LHD_TRPY1"/>
    <property type="match status" value="1"/>
</dbReference>
<gene>
    <name evidence="5" type="ORF">HYQ45_009659</name>
</gene>
<feature type="domain" description="YVC1 N-terminal linker helical" evidence="3">
    <location>
        <begin position="47"/>
        <end position="217"/>
    </location>
</feature>
<evidence type="ECO:0008006" key="7">
    <source>
        <dbReference type="Google" id="ProtNLM"/>
    </source>
</evidence>
<keyword evidence="2" id="KW-0472">Membrane</keyword>
<dbReference type="PANTHER" id="PTHR35859">
    <property type="entry name" value="NONSELECTIVE CATION CHANNEL PROTEIN"/>
    <property type="match status" value="1"/>
</dbReference>
<dbReference type="AlphaFoldDB" id="A0A8I3AMY2"/>
<dbReference type="InterPro" id="IPR056337">
    <property type="entry name" value="LHD_YVC1"/>
</dbReference>